<comment type="cofactor">
    <cofactor evidence="2">
        <name>[2Fe-2S] cluster</name>
        <dbReference type="ChEBI" id="CHEBI:190135"/>
    </cofactor>
    <text evidence="2">Binds 1 [2Fe-2S] cluster per subunit.</text>
</comment>
<dbReference type="PROSITE" id="PS51384">
    <property type="entry name" value="FAD_FR"/>
    <property type="match status" value="1"/>
</dbReference>
<keyword evidence="2" id="KW-0479">Metal-binding</keyword>
<dbReference type="AlphaFoldDB" id="A0A1Y1RZ60"/>
<keyword evidence="5" id="KW-1185">Reference proteome</keyword>
<feature type="binding site" evidence="2">
    <location>
        <position position="223"/>
    </location>
    <ligand>
        <name>[2Fe-2S] cluster</name>
        <dbReference type="ChEBI" id="CHEBI:190135"/>
    </ligand>
</feature>
<dbReference type="GO" id="GO:0051537">
    <property type="term" value="F:2 iron, 2 sulfur cluster binding"/>
    <property type="evidence" value="ECO:0007669"/>
    <property type="project" value="UniProtKB-KW"/>
</dbReference>
<dbReference type="RefSeq" id="WP_083049698.1">
    <property type="nucleotide sequence ID" value="NZ_MWQY01000007.1"/>
</dbReference>
<dbReference type="Proteomes" id="UP000192343">
    <property type="component" value="Unassembled WGS sequence"/>
</dbReference>
<feature type="binding site" evidence="2">
    <location>
        <position position="238"/>
    </location>
    <ligand>
        <name>[2Fe-2S] cluster</name>
        <dbReference type="ChEBI" id="CHEBI:190135"/>
    </ligand>
</feature>
<dbReference type="InterPro" id="IPR012165">
    <property type="entry name" value="Cyt_c3_hydrogenase_gsu"/>
</dbReference>
<keyword evidence="2" id="KW-0411">Iron-sulfur</keyword>
<protein>
    <submittedName>
        <fullName evidence="4">Ferredoxin-NADP reductase</fullName>
    </submittedName>
</protein>
<keyword evidence="2" id="KW-0001">2Fe-2S</keyword>
<dbReference type="STRING" id="1963862.B4O97_07500"/>
<dbReference type="SUPFAM" id="SSF63380">
    <property type="entry name" value="Riboflavin synthase domain-like"/>
    <property type="match status" value="1"/>
</dbReference>
<name>A0A1Y1RZ60_9SPIO</name>
<keyword evidence="2" id="KW-0408">Iron</keyword>
<keyword evidence="1" id="KW-0274">FAD</keyword>
<dbReference type="InterPro" id="IPR017938">
    <property type="entry name" value="Riboflavin_synthase-like_b-brl"/>
</dbReference>
<feature type="binding site" evidence="2">
    <location>
        <position position="226"/>
    </location>
    <ligand>
        <name>[2Fe-2S] cluster</name>
        <dbReference type="ChEBI" id="CHEBI:190135"/>
    </ligand>
</feature>
<reference evidence="4 5" key="1">
    <citation type="submission" date="2017-03" db="EMBL/GenBank/DDBJ databases">
        <title>Draft Genome sequence of Marispirochaeta sp. strain JC444.</title>
        <authorList>
            <person name="Shivani Y."/>
            <person name="Subhash Y."/>
            <person name="Sasikala C."/>
            <person name="Ramana C."/>
        </authorList>
    </citation>
    <scope>NUCLEOTIDE SEQUENCE [LARGE SCALE GENOMIC DNA]</scope>
    <source>
        <strain evidence="4 5">JC444</strain>
    </source>
</reference>
<dbReference type="SUPFAM" id="SSF52343">
    <property type="entry name" value="Ferredoxin reductase-like, C-terminal NADP-linked domain"/>
    <property type="match status" value="1"/>
</dbReference>
<dbReference type="Gene3D" id="3.40.50.80">
    <property type="entry name" value="Nucleotide-binding domain of ferredoxin-NADP reductase (FNR) module"/>
    <property type="match status" value="1"/>
</dbReference>
<dbReference type="GO" id="GO:0050660">
    <property type="term" value="F:flavin adenine dinucleotide binding"/>
    <property type="evidence" value="ECO:0007669"/>
    <property type="project" value="InterPro"/>
</dbReference>
<dbReference type="CDD" id="cd06219">
    <property type="entry name" value="DHOD_e_trans_like1"/>
    <property type="match status" value="1"/>
</dbReference>
<proteinExistence type="predicted"/>
<dbReference type="GO" id="GO:0046872">
    <property type="term" value="F:metal ion binding"/>
    <property type="evidence" value="ECO:0007669"/>
    <property type="project" value="UniProtKB-KW"/>
</dbReference>
<evidence type="ECO:0000256" key="1">
    <source>
        <dbReference type="PIRSR" id="PIRSR006816-1"/>
    </source>
</evidence>
<dbReference type="InterPro" id="IPR039261">
    <property type="entry name" value="FNR_nucleotide-bd"/>
</dbReference>
<dbReference type="GO" id="GO:0006221">
    <property type="term" value="P:pyrimidine nucleotide biosynthetic process"/>
    <property type="evidence" value="ECO:0007669"/>
    <property type="project" value="InterPro"/>
</dbReference>
<dbReference type="OrthoDB" id="9778346at2"/>
<dbReference type="EMBL" id="MWQY01000007">
    <property type="protein sequence ID" value="ORC35907.1"/>
    <property type="molecule type" value="Genomic_DNA"/>
</dbReference>
<evidence type="ECO:0000256" key="2">
    <source>
        <dbReference type="PIRSR" id="PIRSR006816-2"/>
    </source>
</evidence>
<feature type="domain" description="FAD-binding FR-type" evidence="3">
    <location>
        <begin position="1"/>
        <end position="96"/>
    </location>
</feature>
<dbReference type="PIRSF" id="PIRSF006816">
    <property type="entry name" value="Cyc3_hyd_g"/>
    <property type="match status" value="1"/>
</dbReference>
<comment type="caution">
    <text evidence="4">The sequence shown here is derived from an EMBL/GenBank/DDBJ whole genome shotgun (WGS) entry which is preliminary data.</text>
</comment>
<dbReference type="Pfam" id="PF00175">
    <property type="entry name" value="NAD_binding_1"/>
    <property type="match status" value="1"/>
</dbReference>
<feature type="binding site" evidence="1">
    <location>
        <begin position="63"/>
        <end position="65"/>
    </location>
    <ligand>
        <name>FAD</name>
        <dbReference type="ChEBI" id="CHEBI:57692"/>
    </ligand>
</feature>
<dbReference type="GO" id="GO:0016491">
    <property type="term" value="F:oxidoreductase activity"/>
    <property type="evidence" value="ECO:0007669"/>
    <property type="project" value="InterPro"/>
</dbReference>
<evidence type="ECO:0000313" key="5">
    <source>
        <dbReference type="Proteomes" id="UP000192343"/>
    </source>
</evidence>
<dbReference type="InterPro" id="IPR001433">
    <property type="entry name" value="OxRdtase_FAD/NAD-bd"/>
</dbReference>
<organism evidence="4 5">
    <name type="scientific">Marispirochaeta aestuarii</name>
    <dbReference type="NCBI Taxonomy" id="1963862"/>
    <lineage>
        <taxon>Bacteria</taxon>
        <taxon>Pseudomonadati</taxon>
        <taxon>Spirochaetota</taxon>
        <taxon>Spirochaetia</taxon>
        <taxon>Spirochaetales</taxon>
        <taxon>Spirochaetaceae</taxon>
        <taxon>Marispirochaeta</taxon>
    </lineage>
</organism>
<dbReference type="InterPro" id="IPR019480">
    <property type="entry name" value="Dihydroorotate_DH_Fe-S-bd"/>
</dbReference>
<dbReference type="InterPro" id="IPR017927">
    <property type="entry name" value="FAD-bd_FR_type"/>
</dbReference>
<evidence type="ECO:0000259" key="3">
    <source>
        <dbReference type="PROSITE" id="PS51384"/>
    </source>
</evidence>
<dbReference type="Gene3D" id="2.40.30.10">
    <property type="entry name" value="Translation factors"/>
    <property type="match status" value="1"/>
</dbReference>
<accession>A0A1Y1RZ60</accession>
<dbReference type="PANTHER" id="PTHR43513:SF3">
    <property type="entry name" value="DIHYDROOROTATE DEHYDROGENASE B (NAD(+)), ELECTRON TRANSFER SUBUNIT-RELATED"/>
    <property type="match status" value="1"/>
</dbReference>
<comment type="cofactor">
    <cofactor evidence="1">
        <name>FAD</name>
        <dbReference type="ChEBI" id="CHEBI:57692"/>
    </cofactor>
    <text evidence="1">Binds 1 FAD per subunit.</text>
</comment>
<dbReference type="Pfam" id="PF10418">
    <property type="entry name" value="DHODB_Fe-S_bind"/>
    <property type="match status" value="1"/>
</dbReference>
<gene>
    <name evidence="4" type="ORF">B4O97_07500</name>
</gene>
<dbReference type="NCBIfam" id="NF004862">
    <property type="entry name" value="PRK06222.1"/>
    <property type="match status" value="1"/>
</dbReference>
<sequence length="286" mass="31526">MKKILAKEQLSEEVFRMKFEAPHIARERKAGQFIIIQLDSEFGERIPLTIADADPDEGSVTIIFQTVGRTTHLLADLEVGDHIANVLGPLGHPTHIDNFGTVVCVGGGIGVAPMHPIAQALKAAGNRVIIIMGARNRDLIIMEDEMKKIADELIICTDDGSYGRKDLVTVPLKEICERDPKPDMAVAIGPPIMMKFCAETTRPYEVHTVVSLNTIMVDGTGMCGGCRVTVGGETKFVCVDGPEFDGHKVDFDNMMLRLGSYKEQETLDHEQCHLEMEIKERGLDKE</sequence>
<dbReference type="PANTHER" id="PTHR43513">
    <property type="entry name" value="DIHYDROOROTATE DEHYDROGENASE B (NAD(+)), ELECTRON TRANSFER SUBUNIT"/>
    <property type="match status" value="1"/>
</dbReference>
<dbReference type="InterPro" id="IPR050353">
    <property type="entry name" value="PyrK_electron_transfer"/>
</dbReference>
<keyword evidence="1" id="KW-0285">Flavoprotein</keyword>
<evidence type="ECO:0000313" key="4">
    <source>
        <dbReference type="EMBL" id="ORC35907.1"/>
    </source>
</evidence>